<protein>
    <recommendedName>
        <fullName evidence="2">C2H2-type domain-containing protein</fullName>
    </recommendedName>
</protein>
<dbReference type="RefSeq" id="WP_006653648.1">
    <property type="nucleotide sequence ID" value="NZ_AOIM01000035.1"/>
</dbReference>
<reference evidence="3 4" key="1">
    <citation type="journal article" date="2014" name="PLoS Genet.">
        <title>Phylogenetically driven sequencing of extremely halophilic archaea reveals strategies for static and dynamic osmo-response.</title>
        <authorList>
            <person name="Becker E.A."/>
            <person name="Seitzer P.M."/>
            <person name="Tritt A."/>
            <person name="Larsen D."/>
            <person name="Krusor M."/>
            <person name="Yao A.I."/>
            <person name="Wu D."/>
            <person name="Madern D."/>
            <person name="Eisen J.A."/>
            <person name="Darling A.E."/>
            <person name="Facciotti M.T."/>
        </authorList>
    </citation>
    <scope>NUCLEOTIDE SEQUENCE [LARGE SCALE GENOMIC DNA]</scope>
    <source>
        <strain evidence="3 4">JCM 10989</strain>
    </source>
</reference>
<dbReference type="EMBL" id="AOIM01000035">
    <property type="protein sequence ID" value="ELY90302.1"/>
    <property type="molecule type" value="Genomic_DNA"/>
</dbReference>
<dbReference type="InterPro" id="IPR013087">
    <property type="entry name" value="Znf_C2H2_type"/>
</dbReference>
<dbReference type="OrthoDB" id="2572at2157"/>
<organism evidence="3 4">
    <name type="scientific">Natrialba hulunbeirensis JCM 10989</name>
    <dbReference type="NCBI Taxonomy" id="1227493"/>
    <lineage>
        <taxon>Archaea</taxon>
        <taxon>Methanobacteriati</taxon>
        <taxon>Methanobacteriota</taxon>
        <taxon>Stenosarchaea group</taxon>
        <taxon>Halobacteria</taxon>
        <taxon>Halobacteriales</taxon>
        <taxon>Natrialbaceae</taxon>
        <taxon>Natrialba</taxon>
    </lineage>
</organism>
<sequence length="215" mass="23284">MPDCDYCDASFDAEETYLAHLGRDHADELGRIDRRRVATAGELESPSQSQSGPAGGKDPIIVYGLALSFVLLVIGSAGYIVASGLSESGEVHEHGEITVSVDGEAIDFEQSQYYYEELGGTFHFHPNDGNVWHMHPERVTFGEAMSDIEMPITTSTISIHGTTYDDSDDGTSVEMTVNRAPADPDQELTEGDHIRIVVETDEGDGLPDDATESES</sequence>
<dbReference type="STRING" id="1227493.C483_12358"/>
<evidence type="ECO:0000313" key="3">
    <source>
        <dbReference type="EMBL" id="ELY90302.1"/>
    </source>
</evidence>
<comment type="caution">
    <text evidence="3">The sequence shown here is derived from an EMBL/GenBank/DDBJ whole genome shotgun (WGS) entry which is preliminary data.</text>
</comment>
<name>L9ZXG9_9EURY</name>
<proteinExistence type="predicted"/>
<feature type="domain" description="C2H2-type" evidence="2">
    <location>
        <begin position="4"/>
        <end position="25"/>
    </location>
</feature>
<keyword evidence="1" id="KW-1133">Transmembrane helix</keyword>
<accession>L9ZXG9</accession>
<dbReference type="Proteomes" id="UP000011519">
    <property type="component" value="Unassembled WGS sequence"/>
</dbReference>
<dbReference type="PATRIC" id="fig|1227493.4.peg.2472"/>
<keyword evidence="4" id="KW-1185">Reference proteome</keyword>
<dbReference type="AlphaFoldDB" id="L9ZXG9"/>
<keyword evidence="1" id="KW-0472">Membrane</keyword>
<evidence type="ECO:0000256" key="1">
    <source>
        <dbReference type="SAM" id="Phobius"/>
    </source>
</evidence>
<gene>
    <name evidence="3" type="ORF">C483_12358</name>
</gene>
<dbReference type="PROSITE" id="PS00028">
    <property type="entry name" value="ZINC_FINGER_C2H2_1"/>
    <property type="match status" value="1"/>
</dbReference>
<keyword evidence="1" id="KW-0812">Transmembrane</keyword>
<evidence type="ECO:0000259" key="2">
    <source>
        <dbReference type="PROSITE" id="PS00028"/>
    </source>
</evidence>
<feature type="transmembrane region" description="Helical" evidence="1">
    <location>
        <begin position="60"/>
        <end position="82"/>
    </location>
</feature>
<evidence type="ECO:0000313" key="4">
    <source>
        <dbReference type="Proteomes" id="UP000011519"/>
    </source>
</evidence>